<keyword evidence="3" id="KW-0175">Coiled coil</keyword>
<reference evidence="6" key="1">
    <citation type="journal article" date="2022" name="G3 (Bethesda)">
        <title>High quality genome of the basidiomycete yeast Dioszegia hungarica PDD-24b-2 isolated from cloud water.</title>
        <authorList>
            <person name="Jarrige D."/>
            <person name="Haridas S."/>
            <person name="Bleykasten-Grosshans C."/>
            <person name="Joly M."/>
            <person name="Nadalig T."/>
            <person name="Sancelme M."/>
            <person name="Vuilleumier S."/>
            <person name="Grigoriev I.V."/>
            <person name="Amato P."/>
            <person name="Bringel F."/>
        </authorList>
    </citation>
    <scope>NUCLEOTIDE SEQUENCE</scope>
    <source>
        <strain evidence="6">PDD-24b-2</strain>
    </source>
</reference>
<feature type="compositionally biased region" description="Basic and acidic residues" evidence="4">
    <location>
        <begin position="71"/>
        <end position="80"/>
    </location>
</feature>
<evidence type="ECO:0000259" key="5">
    <source>
        <dbReference type="Pfam" id="PF02463"/>
    </source>
</evidence>
<proteinExistence type="inferred from homology"/>
<gene>
    <name evidence="6" type="ORF">MKK02DRAFT_21289</name>
</gene>
<evidence type="ECO:0000313" key="7">
    <source>
        <dbReference type="Proteomes" id="UP001164286"/>
    </source>
</evidence>
<accession>A0AA38LPD7</accession>
<dbReference type="Proteomes" id="UP001164286">
    <property type="component" value="Unassembled WGS sequence"/>
</dbReference>
<dbReference type="Pfam" id="PF02463">
    <property type="entry name" value="SMC_N"/>
    <property type="match status" value="1"/>
</dbReference>
<dbReference type="GO" id="GO:0000724">
    <property type="term" value="P:double-strand break repair via homologous recombination"/>
    <property type="evidence" value="ECO:0007669"/>
    <property type="project" value="TreeGrafter"/>
</dbReference>
<comment type="similarity">
    <text evidence="1">Belongs to the SMC family. SMC5 subfamily.</text>
</comment>
<feature type="compositionally biased region" description="Acidic residues" evidence="4">
    <location>
        <begin position="59"/>
        <end position="70"/>
    </location>
</feature>
<evidence type="ECO:0000256" key="4">
    <source>
        <dbReference type="SAM" id="MobiDB-lite"/>
    </source>
</evidence>
<dbReference type="EMBL" id="JAKWFO010000016">
    <property type="protein sequence ID" value="KAI9631872.1"/>
    <property type="molecule type" value="Genomic_DNA"/>
</dbReference>
<sequence>MAAEGSTTPARGRKRASNVVLSDTSEEEDHPTPSKPPAGKKKRTTKVLPTTSSAAANSDEGELNSDEEVERETPVKRSRSEAPAANGKGKGKGKGRASAAANGGDDEDGSGDDGAGSGDDFEGAPGGGTMRPEFQRGEDGYVSGSVVRMKLVNFMTYDHVEFRPGPNLNMILGPNGTGKSSIAAGIALGLGFGTQVMGRIDNLKSYVKQGCEVASIEVEIKGRPGQPNPIIYRRFDKEKNGSAFKLNNKPATQRDIKALVASFGIQAGNLCSFLPQDKVADFAKLDPKRVLIETMRAAGDSRLSNWFTELCELGKERHGMENTLEETKAERDTVQNQVNLLAPDVAHFLEREDLQKQEKVLACLVIAAERYTLVTALAEAKQQKADLKREMGKRLSRSQPIKDLQDQTGENGKLRWQHVQEEGRGDPKADFVEAHLDQGELLAVELGNFEDQLGRIKQIVKREEKAKADIQARIRQAQAVLDQPVEDMAAQQTELQQSRVSDSKTLWTEMQQAKKDFEDVGGRYGEMQNKMSTRHERLSSIQKQKEDAARSVGGGSMNYILNWLEKHGDEFEKPVCKPPMISVHVNDRRYASQVEAGTNFGQRQTFIVQTRNDYNRLLELGRHSFPPWQRRNRDGRTQHMPGGKVQLYLSQVHVDETSLNPHKPCNKETLNGLGFEGWASDFVEAEAPVIAFLNERCGLSRLAVTTRNGDRIDADACERAGVSRYVTSSEITTIGRSRYGRKDTFMRTDRLRPAQAFNIAVDTEGLQKLNDEMTDLKRRRRDAEGPLDELRQATDAAREKGKELKGQMVEIDAGLKEISEKNTGRRKAALTKCESTSALAGGCTALMPLLAQAEADLKHVKTTDVAAKTAELKAKIQANLEERLAIIAEAQTQQERYLAFGQAICARRLELMQVTADLKAIEQKKKESSGDMEELEEEIGKCKSSCTKSNRYAYVQLVNVRVPSLPFQPLHDRTLPPAVSAEELDADLKEVRVKLQLSVGVDRSVVDRHRRLLTTQLEVLVANADEQTKKAEKGRKRINAILANFDPALEELIKIVDEKFSGAFLRIGCHGEVKLDRVEGNYEDWGINILVSYRTDDALQILSGSRQSGGERSLATVTYLMSLASMSRTPFSLVDEINQGMDQRAERGVHNQLVGVTCDQDAGQYFLITPKLLTDLRYHKKMKILNVNNGIWPPDGPDSKWPDFKGCLKKYRAAKRITA</sequence>
<keyword evidence="7" id="KW-1185">Reference proteome</keyword>
<dbReference type="Gene3D" id="3.40.50.300">
    <property type="entry name" value="P-loop containing nucleotide triphosphate hydrolases"/>
    <property type="match status" value="2"/>
</dbReference>
<dbReference type="InterPro" id="IPR027417">
    <property type="entry name" value="P-loop_NTPase"/>
</dbReference>
<name>A0AA38LPD7_9TREE</name>
<dbReference type="InterPro" id="IPR003395">
    <property type="entry name" value="RecF/RecN/SMC_N"/>
</dbReference>
<dbReference type="RefSeq" id="XP_052941649.1">
    <property type="nucleotide sequence ID" value="XM_053086392.1"/>
</dbReference>
<dbReference type="PANTHER" id="PTHR45916:SF1">
    <property type="entry name" value="STRUCTURAL MAINTENANCE OF CHROMOSOMES PROTEIN 5"/>
    <property type="match status" value="1"/>
</dbReference>
<evidence type="ECO:0000313" key="6">
    <source>
        <dbReference type="EMBL" id="KAI9631872.1"/>
    </source>
</evidence>
<dbReference type="GO" id="GO:0005634">
    <property type="term" value="C:nucleus"/>
    <property type="evidence" value="ECO:0007669"/>
    <property type="project" value="TreeGrafter"/>
</dbReference>
<feature type="region of interest" description="Disordered" evidence="4">
    <location>
        <begin position="1"/>
        <end position="138"/>
    </location>
</feature>
<dbReference type="PANTHER" id="PTHR45916">
    <property type="entry name" value="STRUCTURAL MAINTENANCE OF CHROMOSOMES PROTEIN 5"/>
    <property type="match status" value="1"/>
</dbReference>
<feature type="domain" description="RecF/RecN/SMC N-terminal" evidence="5">
    <location>
        <begin position="147"/>
        <end position="1169"/>
    </location>
</feature>
<dbReference type="SUPFAM" id="SSF52540">
    <property type="entry name" value="P-loop containing nucleoside triphosphate hydrolases"/>
    <property type="match status" value="1"/>
</dbReference>
<dbReference type="GeneID" id="77725593"/>
<feature type="compositionally biased region" description="Polar residues" evidence="4">
    <location>
        <begin position="47"/>
        <end position="56"/>
    </location>
</feature>
<evidence type="ECO:0000256" key="1">
    <source>
        <dbReference type="ARBA" id="ARBA00010171"/>
    </source>
</evidence>
<dbReference type="GO" id="GO:0030915">
    <property type="term" value="C:Smc5-Smc6 complex"/>
    <property type="evidence" value="ECO:0007669"/>
    <property type="project" value="TreeGrafter"/>
</dbReference>
<dbReference type="GO" id="GO:0003697">
    <property type="term" value="F:single-stranded DNA binding"/>
    <property type="evidence" value="ECO:0007669"/>
    <property type="project" value="TreeGrafter"/>
</dbReference>
<evidence type="ECO:0000256" key="2">
    <source>
        <dbReference type="ARBA" id="ARBA00018687"/>
    </source>
</evidence>
<dbReference type="AlphaFoldDB" id="A0AA38LPD7"/>
<organism evidence="6 7">
    <name type="scientific">Dioszegia hungarica</name>
    <dbReference type="NCBI Taxonomy" id="4972"/>
    <lineage>
        <taxon>Eukaryota</taxon>
        <taxon>Fungi</taxon>
        <taxon>Dikarya</taxon>
        <taxon>Basidiomycota</taxon>
        <taxon>Agaricomycotina</taxon>
        <taxon>Tremellomycetes</taxon>
        <taxon>Tremellales</taxon>
        <taxon>Bulleribasidiaceae</taxon>
        <taxon>Dioszegia</taxon>
    </lineage>
</organism>
<evidence type="ECO:0000256" key="3">
    <source>
        <dbReference type="ARBA" id="ARBA00023054"/>
    </source>
</evidence>
<protein>
    <recommendedName>
        <fullName evidence="2">Structural maintenance of chromosomes protein 5</fullName>
    </recommendedName>
</protein>
<comment type="caution">
    <text evidence="6">The sequence shown here is derived from an EMBL/GenBank/DDBJ whole genome shotgun (WGS) entry which is preliminary data.</text>
</comment>